<accession>A0A6M3JJA5</accession>
<evidence type="ECO:0000256" key="1">
    <source>
        <dbReference type="SAM" id="MobiDB-lite"/>
    </source>
</evidence>
<feature type="region of interest" description="Disordered" evidence="1">
    <location>
        <begin position="204"/>
        <end position="239"/>
    </location>
</feature>
<protein>
    <submittedName>
        <fullName evidence="2">Uncharacterized protein</fullName>
    </submittedName>
</protein>
<organism evidence="2">
    <name type="scientific">viral metagenome</name>
    <dbReference type="NCBI Taxonomy" id="1070528"/>
    <lineage>
        <taxon>unclassified sequences</taxon>
        <taxon>metagenomes</taxon>
        <taxon>organismal metagenomes</taxon>
    </lineage>
</organism>
<feature type="region of interest" description="Disordered" evidence="1">
    <location>
        <begin position="43"/>
        <end position="72"/>
    </location>
</feature>
<proteinExistence type="predicted"/>
<evidence type="ECO:0000313" key="2">
    <source>
        <dbReference type="EMBL" id="QJA69880.1"/>
    </source>
</evidence>
<reference evidence="2" key="1">
    <citation type="submission" date="2020-03" db="EMBL/GenBank/DDBJ databases">
        <title>The deep terrestrial virosphere.</title>
        <authorList>
            <person name="Holmfeldt K."/>
            <person name="Nilsson E."/>
            <person name="Simone D."/>
            <person name="Lopez-Fernandez M."/>
            <person name="Wu X."/>
            <person name="de Brujin I."/>
            <person name="Lundin D."/>
            <person name="Andersson A."/>
            <person name="Bertilsson S."/>
            <person name="Dopson M."/>
        </authorList>
    </citation>
    <scope>NUCLEOTIDE SEQUENCE</scope>
    <source>
        <strain evidence="2">MM415A04198</strain>
    </source>
</reference>
<gene>
    <name evidence="2" type="ORF">MM415A04198_0006</name>
</gene>
<name>A0A6M3JJA5_9ZZZZ</name>
<dbReference type="EMBL" id="MT141744">
    <property type="protein sequence ID" value="QJA69880.1"/>
    <property type="molecule type" value="Genomic_DNA"/>
</dbReference>
<dbReference type="AlphaFoldDB" id="A0A6M3JJA5"/>
<sequence length="239" mass="26681">MTTKRGGRKYKDAKITEGFNKDKIGVTKKVMAQAKRVLAAQKKLSTKPVAQKYSRKKKPVSPPSGQPDTNLTVTGYDEDGWPVFASETPVEAMGEKPFALVEDEDDDETSAQKMLSDMRWAYKKNKGRNKLQLLMAQDKEFMGMVKELMKAEISIITNKAKGGGSRQGFFVVLKGLETEKPIVKLTEDMRNKAPIDIGQIERALNPAADRTEMEEERDQRGGPAEIVKKVEGIESVEGW</sequence>